<evidence type="ECO:0000256" key="18">
    <source>
        <dbReference type="ARBA" id="ARBA00065174"/>
    </source>
</evidence>
<keyword evidence="10" id="KW-0443">Lipid metabolism</keyword>
<dbReference type="PROSITE" id="PS00061">
    <property type="entry name" value="ADH_SHORT"/>
    <property type="match status" value="1"/>
</dbReference>
<dbReference type="InterPro" id="IPR020904">
    <property type="entry name" value="Sc_DH/Rdtase_CS"/>
</dbReference>
<comment type="catalytic activity">
    <reaction evidence="14">
        <text>17beta-estradiol + NAD(+) = estrone + NADH + H(+)</text>
        <dbReference type="Rhea" id="RHEA:24612"/>
        <dbReference type="ChEBI" id="CHEBI:15378"/>
        <dbReference type="ChEBI" id="CHEBI:16469"/>
        <dbReference type="ChEBI" id="CHEBI:17263"/>
        <dbReference type="ChEBI" id="CHEBI:57540"/>
        <dbReference type="ChEBI" id="CHEBI:57945"/>
        <dbReference type="EC" id="1.1.1.62"/>
    </reaction>
    <physiologicalReaction direction="left-to-right" evidence="14">
        <dbReference type="Rhea" id="RHEA:24613"/>
    </physiologicalReaction>
    <physiologicalReaction direction="right-to-left" evidence="14">
        <dbReference type="Rhea" id="RHEA:24614"/>
    </physiologicalReaction>
</comment>
<keyword evidence="7" id="KW-0276">Fatty acid metabolism</keyword>
<dbReference type="GO" id="GO:0008210">
    <property type="term" value="P:estrogen metabolic process"/>
    <property type="evidence" value="ECO:0007669"/>
    <property type="project" value="UniProtKB-ARBA"/>
</dbReference>
<keyword evidence="9" id="KW-0520">NAD</keyword>
<dbReference type="GO" id="GO:0048038">
    <property type="term" value="F:quinone binding"/>
    <property type="evidence" value="ECO:0007669"/>
    <property type="project" value="TreeGrafter"/>
</dbReference>
<dbReference type="PANTHER" id="PTHR42760">
    <property type="entry name" value="SHORT-CHAIN DEHYDROGENASES/REDUCTASES FAMILY MEMBER"/>
    <property type="match status" value="1"/>
</dbReference>
<evidence type="ECO:0000256" key="20">
    <source>
        <dbReference type="ARBA" id="ARBA00070911"/>
    </source>
</evidence>
<evidence type="ECO:0000256" key="1">
    <source>
        <dbReference type="ARBA" id="ARBA00004305"/>
    </source>
</evidence>
<comment type="catalytic activity">
    <reaction evidence="15">
        <text>testosterone + NAD(+) = androst-4-ene-3,17-dione + NADH + H(+)</text>
        <dbReference type="Rhea" id="RHEA:14929"/>
        <dbReference type="ChEBI" id="CHEBI:15378"/>
        <dbReference type="ChEBI" id="CHEBI:16422"/>
        <dbReference type="ChEBI" id="CHEBI:17347"/>
        <dbReference type="ChEBI" id="CHEBI:57540"/>
        <dbReference type="ChEBI" id="CHEBI:57945"/>
        <dbReference type="EC" id="1.1.1.239"/>
    </reaction>
    <physiologicalReaction direction="left-to-right" evidence="15">
        <dbReference type="Rhea" id="RHEA:14930"/>
    </physiologicalReaction>
</comment>
<evidence type="ECO:0000256" key="14">
    <source>
        <dbReference type="ARBA" id="ARBA00049069"/>
    </source>
</evidence>
<evidence type="ECO:0000256" key="15">
    <source>
        <dbReference type="ARBA" id="ARBA00050232"/>
    </source>
</evidence>
<evidence type="ECO:0000256" key="9">
    <source>
        <dbReference type="ARBA" id="ARBA00023027"/>
    </source>
</evidence>
<dbReference type="InterPro" id="IPR036291">
    <property type="entry name" value="NAD(P)-bd_dom_sf"/>
</dbReference>
<comment type="subunit">
    <text evidence="18">Heterotetramer with CBR4; contains two molecules of HSD17B8 and CBR4.</text>
</comment>
<dbReference type="GO" id="GO:0006633">
    <property type="term" value="P:fatty acid biosynthetic process"/>
    <property type="evidence" value="ECO:0007669"/>
    <property type="project" value="UniProtKB-KW"/>
</dbReference>
<evidence type="ECO:0000256" key="5">
    <source>
        <dbReference type="ARBA" id="ARBA00022516"/>
    </source>
</evidence>
<evidence type="ECO:0000256" key="3">
    <source>
        <dbReference type="ARBA" id="ARBA00006484"/>
    </source>
</evidence>
<evidence type="ECO:0000256" key="2">
    <source>
        <dbReference type="ARBA" id="ARBA00005194"/>
    </source>
</evidence>
<evidence type="ECO:0000256" key="23">
    <source>
        <dbReference type="ARBA" id="ARBA00081936"/>
    </source>
</evidence>
<dbReference type="PRINTS" id="PR00081">
    <property type="entry name" value="GDHRDH"/>
</dbReference>
<evidence type="ECO:0000256" key="21">
    <source>
        <dbReference type="ARBA" id="ARBA00077835"/>
    </source>
</evidence>
<evidence type="ECO:0000313" key="26">
    <source>
        <dbReference type="EMBL" id="NOV48495.1"/>
    </source>
</evidence>
<organism evidence="26">
    <name type="scientific">Xenopsylla cheopis</name>
    <name type="common">Oriental rat flea</name>
    <name type="synonym">Pulex cheopis</name>
    <dbReference type="NCBI Taxonomy" id="163159"/>
    <lineage>
        <taxon>Eukaryota</taxon>
        <taxon>Metazoa</taxon>
        <taxon>Ecdysozoa</taxon>
        <taxon>Arthropoda</taxon>
        <taxon>Hexapoda</taxon>
        <taxon>Insecta</taxon>
        <taxon>Pterygota</taxon>
        <taxon>Neoptera</taxon>
        <taxon>Endopterygota</taxon>
        <taxon>Siphonaptera</taxon>
        <taxon>Pulicidae</taxon>
        <taxon>Xenopsyllinae</taxon>
        <taxon>Xenopsylla</taxon>
    </lineage>
</organism>
<dbReference type="AlphaFoldDB" id="A0A6M2DQA1"/>
<evidence type="ECO:0000256" key="17">
    <source>
        <dbReference type="ARBA" id="ARBA00052680"/>
    </source>
</evidence>
<dbReference type="EC" id="1.1.1.n12" evidence="4"/>
<dbReference type="InterPro" id="IPR002347">
    <property type="entry name" value="SDR_fam"/>
</dbReference>
<evidence type="ECO:0000256" key="8">
    <source>
        <dbReference type="ARBA" id="ARBA00023002"/>
    </source>
</evidence>
<comment type="similarity">
    <text evidence="3">Belongs to the short-chain dehydrogenases/reductases (SDR) family.</text>
</comment>
<dbReference type="Pfam" id="PF13561">
    <property type="entry name" value="adh_short_C2"/>
    <property type="match status" value="1"/>
</dbReference>
<comment type="catalytic activity">
    <reaction evidence="17">
        <text>a (3R)-3-hydroxyacyl-CoA + NAD(+) = a 3-oxoacyl-CoA + NADH + H(+)</text>
        <dbReference type="Rhea" id="RHEA:32711"/>
        <dbReference type="ChEBI" id="CHEBI:15378"/>
        <dbReference type="ChEBI" id="CHEBI:57319"/>
        <dbReference type="ChEBI" id="CHEBI:57540"/>
        <dbReference type="ChEBI" id="CHEBI:57945"/>
        <dbReference type="ChEBI" id="CHEBI:90726"/>
        <dbReference type="EC" id="1.1.1.n12"/>
    </reaction>
    <physiologicalReaction direction="left-to-right" evidence="17">
        <dbReference type="Rhea" id="RHEA:32712"/>
    </physiologicalReaction>
</comment>
<name>A0A6M2DQA1_XENCH</name>
<dbReference type="Gene3D" id="3.40.50.720">
    <property type="entry name" value="NAD(P)-binding Rossmann-like Domain"/>
    <property type="match status" value="1"/>
</dbReference>
<comment type="catalytic activity">
    <reaction evidence="16">
        <text>17beta-hydroxy-5alpha-androstan-3-one + NAD(+) = 5alpha-androstan-3,17-dione + NADH + H(+)</text>
        <dbReference type="Rhea" id="RHEA:41992"/>
        <dbReference type="ChEBI" id="CHEBI:15378"/>
        <dbReference type="ChEBI" id="CHEBI:15994"/>
        <dbReference type="ChEBI" id="CHEBI:16330"/>
        <dbReference type="ChEBI" id="CHEBI:57540"/>
        <dbReference type="ChEBI" id="CHEBI:57945"/>
    </reaction>
    <physiologicalReaction direction="left-to-right" evidence="16">
        <dbReference type="Rhea" id="RHEA:41993"/>
    </physiologicalReaction>
</comment>
<keyword evidence="6" id="KW-0597">Phosphoprotein</keyword>
<keyword evidence="12" id="KW-0275">Fatty acid biosynthesis</keyword>
<comment type="pathway">
    <text evidence="2">Lipid metabolism; fatty acid biosynthesis.</text>
</comment>
<dbReference type="GO" id="GO:0005759">
    <property type="term" value="C:mitochondrial matrix"/>
    <property type="evidence" value="ECO:0007669"/>
    <property type="project" value="UniProtKB-SubCell"/>
</dbReference>
<dbReference type="EMBL" id="GIIL01004769">
    <property type="protein sequence ID" value="NOV48495.1"/>
    <property type="molecule type" value="Transcribed_RNA"/>
</dbReference>
<evidence type="ECO:0000256" key="22">
    <source>
        <dbReference type="ARBA" id="ARBA00081419"/>
    </source>
</evidence>
<reference evidence="26" key="1">
    <citation type="submission" date="2020-03" db="EMBL/GenBank/DDBJ databases">
        <title>Transcriptomic Profiling of the Digestive Tract of the Rat Flea, Xenopsylla cheopis, Following Blood Feeding and Infection with Yersinia pestis.</title>
        <authorList>
            <person name="Bland D.M."/>
            <person name="Martens C.A."/>
            <person name="Virtaneva K."/>
            <person name="Kanakabandi K."/>
            <person name="Long D."/>
            <person name="Rosenke R."/>
            <person name="Saturday G.A."/>
            <person name="Hoyt F.H."/>
            <person name="Bruno D.P."/>
            <person name="Ribeiro J.M.C."/>
            <person name="Hinnebusch J."/>
        </authorList>
    </citation>
    <scope>NUCLEOTIDE SEQUENCE</scope>
</reference>
<evidence type="ECO:0000256" key="7">
    <source>
        <dbReference type="ARBA" id="ARBA00022832"/>
    </source>
</evidence>
<accession>A0A6M2DQA1</accession>
<evidence type="ECO:0000256" key="19">
    <source>
        <dbReference type="ARBA" id="ARBA00066822"/>
    </source>
</evidence>
<dbReference type="PRINTS" id="PR00080">
    <property type="entry name" value="SDRFAMILY"/>
</dbReference>
<dbReference type="SUPFAM" id="SSF51735">
    <property type="entry name" value="NAD(P)-binding Rossmann-fold domains"/>
    <property type="match status" value="1"/>
</dbReference>
<sequence>MSGLLANKLSIITGAGSGIGKATCKIFSREGACVIAADKNIQSALNIKNEISNINENKHSAFELNVCDKSSLENVLNSIVNDYNKPPSIVVNCAGITKDNFLLKMSEQDFDDVINVNLKGTFLMMQTFANAMVAAKQQGSIVNIASIVGKTGNIGQVNYTASKSGVEAMTRTASKEFGKFGVRVNAVLPGFIISPMTDTVPDKVKQMIIAFNALRRFGQPEEIGEVIAFLASSRSSYINGASIEVTGG</sequence>
<dbReference type="FunFam" id="3.40.50.720:FF:000231">
    <property type="entry name" value="Estradiol 17-beta-dehydrogenase 8"/>
    <property type="match status" value="1"/>
</dbReference>
<comment type="subcellular location">
    <subcellularLocation>
        <location evidence="1">Mitochondrion matrix</location>
    </subcellularLocation>
</comment>
<dbReference type="GO" id="GO:0047035">
    <property type="term" value="F:testosterone dehydrogenase (NAD+) activity"/>
    <property type="evidence" value="ECO:0007669"/>
    <property type="project" value="UniProtKB-EC"/>
</dbReference>
<evidence type="ECO:0000256" key="16">
    <source>
        <dbReference type="ARBA" id="ARBA00050435"/>
    </source>
</evidence>
<evidence type="ECO:0000256" key="6">
    <source>
        <dbReference type="ARBA" id="ARBA00022553"/>
    </source>
</evidence>
<comment type="pathway">
    <text evidence="13">Steroid biosynthesis; estrogen biosynthesis.</text>
</comment>
<evidence type="ECO:0000256" key="13">
    <source>
        <dbReference type="ARBA" id="ARBA00037929"/>
    </source>
</evidence>
<protein>
    <recommendedName>
        <fullName evidence="20">(3R)-3-hydroxyacyl-CoA dehydrogenase</fullName>
        <ecNumber evidence="19">1.1.1.239</ecNumber>
        <ecNumber evidence="4">1.1.1.n12</ecNumber>
    </recommendedName>
    <alternativeName>
        <fullName evidence="22">17-beta-hydroxysteroid dehydrogenase 8</fullName>
    </alternativeName>
    <alternativeName>
        <fullName evidence="21">3-ketoacyl-[acyl-carrier-protein] reductase alpha subunit</fullName>
    </alternativeName>
    <alternativeName>
        <fullName evidence="24">3-oxoacyl-[acyl-carrier-protein] reductase</fullName>
    </alternativeName>
    <alternativeName>
        <fullName evidence="25">Estradiol 17-beta-dehydrogenase 8</fullName>
    </alternativeName>
    <alternativeName>
        <fullName evidence="23">Testosterone 17-beta-dehydrogenase 8</fullName>
    </alternativeName>
</protein>
<dbReference type="EC" id="1.1.1.239" evidence="19"/>
<evidence type="ECO:0000256" key="25">
    <source>
        <dbReference type="ARBA" id="ARBA00083258"/>
    </source>
</evidence>
<keyword evidence="5" id="KW-0444">Lipid biosynthesis</keyword>
<evidence type="ECO:0000256" key="24">
    <source>
        <dbReference type="ARBA" id="ARBA00083097"/>
    </source>
</evidence>
<evidence type="ECO:0000256" key="12">
    <source>
        <dbReference type="ARBA" id="ARBA00023160"/>
    </source>
</evidence>
<keyword evidence="8" id="KW-0560">Oxidoreductase</keyword>
<evidence type="ECO:0000256" key="11">
    <source>
        <dbReference type="ARBA" id="ARBA00023128"/>
    </source>
</evidence>
<proteinExistence type="inferred from homology"/>
<dbReference type="GO" id="GO:0004303">
    <property type="term" value="F:estradiol 17-beta-dehydrogenase [NAD(P)+] activity"/>
    <property type="evidence" value="ECO:0007669"/>
    <property type="project" value="UniProtKB-EC"/>
</dbReference>
<keyword evidence="11" id="KW-0496">Mitochondrion</keyword>
<dbReference type="PANTHER" id="PTHR42760:SF83">
    <property type="entry name" value="(3R)-3-HYDROXYACYL-COA DEHYDROGENASE"/>
    <property type="match status" value="1"/>
</dbReference>
<evidence type="ECO:0000256" key="10">
    <source>
        <dbReference type="ARBA" id="ARBA00023098"/>
    </source>
</evidence>
<evidence type="ECO:0000256" key="4">
    <source>
        <dbReference type="ARBA" id="ARBA00012456"/>
    </source>
</evidence>